<dbReference type="PROSITE" id="PS50948">
    <property type="entry name" value="PAN"/>
    <property type="match status" value="1"/>
</dbReference>
<dbReference type="InterPro" id="IPR003609">
    <property type="entry name" value="Pan_app"/>
</dbReference>
<dbReference type="AlphaFoldDB" id="A0AAP0N669"/>
<dbReference type="EMBL" id="JBBPBK010000254">
    <property type="protein sequence ID" value="KAK9266031.1"/>
    <property type="molecule type" value="Genomic_DNA"/>
</dbReference>
<comment type="similarity">
    <text evidence="1">Belongs to the eukaryotic ribosomal protein eL34 family.</text>
</comment>
<keyword evidence="3" id="KW-0689">Ribosomal protein</keyword>
<evidence type="ECO:0000256" key="2">
    <source>
        <dbReference type="ARBA" id="ARBA00022729"/>
    </source>
</evidence>
<organism evidence="10 11">
    <name type="scientific">Liquidambar formosana</name>
    <name type="common">Formosan gum</name>
    <dbReference type="NCBI Taxonomy" id="63359"/>
    <lineage>
        <taxon>Eukaryota</taxon>
        <taxon>Viridiplantae</taxon>
        <taxon>Streptophyta</taxon>
        <taxon>Embryophyta</taxon>
        <taxon>Tracheophyta</taxon>
        <taxon>Spermatophyta</taxon>
        <taxon>Magnoliopsida</taxon>
        <taxon>eudicotyledons</taxon>
        <taxon>Gunneridae</taxon>
        <taxon>Pentapetalae</taxon>
        <taxon>Saxifragales</taxon>
        <taxon>Altingiaceae</taxon>
        <taxon>Liquidambar</taxon>
    </lineage>
</organism>
<dbReference type="Pfam" id="PF01199">
    <property type="entry name" value="Ribosomal_L34e"/>
    <property type="match status" value="1"/>
</dbReference>
<dbReference type="PANTHER" id="PTHR32444">
    <property type="entry name" value="BULB-TYPE LECTIN DOMAIN-CONTAINING PROTEIN"/>
    <property type="match status" value="1"/>
</dbReference>
<dbReference type="InterPro" id="IPR000858">
    <property type="entry name" value="S_locus_glycoprot_dom"/>
</dbReference>
<gene>
    <name evidence="10" type="ORF">L1049_027264</name>
</gene>
<dbReference type="CDD" id="cd00028">
    <property type="entry name" value="B_lectin"/>
    <property type="match status" value="1"/>
</dbReference>
<dbReference type="SMART" id="SM00108">
    <property type="entry name" value="B_lectin"/>
    <property type="match status" value="1"/>
</dbReference>
<dbReference type="PANTHER" id="PTHR32444:SF128">
    <property type="entry name" value="CURCULIN-LIKE (MANNOSE-BINDING) LECTIN FAMILY PROTEIN"/>
    <property type="match status" value="1"/>
</dbReference>
<proteinExistence type="inferred from homology"/>
<feature type="domain" description="Apple" evidence="9">
    <location>
        <begin position="348"/>
        <end position="426"/>
    </location>
</feature>
<protein>
    <submittedName>
        <fullName evidence="10">Uncharacterized protein</fullName>
    </submittedName>
</protein>
<dbReference type="Pfam" id="PF01453">
    <property type="entry name" value="B_lectin"/>
    <property type="match status" value="1"/>
</dbReference>
<feature type="transmembrane region" description="Helical" evidence="7">
    <location>
        <begin position="447"/>
        <end position="472"/>
    </location>
</feature>
<keyword evidence="5" id="KW-0325">Glycoprotein</keyword>
<dbReference type="GO" id="GO:0005840">
    <property type="term" value="C:ribosome"/>
    <property type="evidence" value="ECO:0007669"/>
    <property type="project" value="UniProtKB-KW"/>
</dbReference>
<dbReference type="GO" id="GO:0003735">
    <property type="term" value="F:structural constituent of ribosome"/>
    <property type="evidence" value="ECO:0007669"/>
    <property type="project" value="InterPro"/>
</dbReference>
<dbReference type="InterPro" id="IPR008195">
    <property type="entry name" value="Ribosomal_eL34"/>
</dbReference>
<dbReference type="GO" id="GO:0006412">
    <property type="term" value="P:translation"/>
    <property type="evidence" value="ECO:0007669"/>
    <property type="project" value="InterPro"/>
</dbReference>
<evidence type="ECO:0000259" key="9">
    <source>
        <dbReference type="PROSITE" id="PS50948"/>
    </source>
</evidence>
<keyword evidence="11" id="KW-1185">Reference proteome</keyword>
<evidence type="ECO:0000259" key="8">
    <source>
        <dbReference type="PROSITE" id="PS50927"/>
    </source>
</evidence>
<accession>A0AAP0N669</accession>
<dbReference type="PRINTS" id="PR01250">
    <property type="entry name" value="RIBOSOMALL34"/>
</dbReference>
<sequence>MVQRLTYRKRHSYATKSNQNRVVKTPGGKLVYQTTKKRASGPKCPVTGKRIQGIPHLRPAEYKSGISNAGDTLRAGEVMEDWKSLESSKQLFRLRFLSVNSNRYLVIQYLPSIGTKVVWVANPQNPLNDSSGILIMAQDGNLVITDNRGISIPINSEQPAMSGNTSATLLDSGNLVLRAGEQIVWQSFNYPLDTFIPGMKLGLFDLKTGRPRNRFLTSCVSAQVAAPGPFTLGVDPIITNQLVIWQRGVPYWRSGIWNGYNFSYLPDLRLYDAFNKFNFSYFSNENESYFTFTVNDNSVFGWIEMDSFGRLTQFVSTGGGSLLPLLACDDDEVERRSKGCVTPEPSRCSSGDVFPQISGVMSEWKYLHNSSLGLSDCKEICVRNCSCNAYASARSDGTGCKFSQGQKIDFPGWEGQGEVFYIRNNTAVVSKGNNTVVEKDHPWKRRLWITIGASVLSFIILTIAPILCYLLWRCYCHGGKNRSSKIGIDEDTELLLYRAGTSVAAIDELSHAHKLELSARRKSRKSHFEGKQGGFDGCVMPKSSIQKLLRGTKYMHLITPNLIHLSLKSLG</sequence>
<evidence type="ECO:0000256" key="4">
    <source>
        <dbReference type="ARBA" id="ARBA00023157"/>
    </source>
</evidence>
<dbReference type="InterPro" id="IPR001480">
    <property type="entry name" value="Bulb-type_lectin_dom"/>
</dbReference>
<evidence type="ECO:0000256" key="7">
    <source>
        <dbReference type="SAM" id="Phobius"/>
    </source>
</evidence>
<keyword evidence="4" id="KW-1015">Disulfide bond</keyword>
<evidence type="ECO:0000256" key="1">
    <source>
        <dbReference type="ARBA" id="ARBA00009875"/>
    </source>
</evidence>
<keyword evidence="2" id="KW-0732">Signal</keyword>
<dbReference type="GO" id="GO:0048544">
    <property type="term" value="P:recognition of pollen"/>
    <property type="evidence" value="ECO:0007669"/>
    <property type="project" value="InterPro"/>
</dbReference>
<keyword evidence="7" id="KW-0472">Membrane</keyword>
<keyword evidence="7" id="KW-1133">Transmembrane helix</keyword>
<evidence type="ECO:0000256" key="6">
    <source>
        <dbReference type="ARBA" id="ARBA00023274"/>
    </source>
</evidence>
<dbReference type="PROSITE" id="PS50927">
    <property type="entry name" value="BULB_LECTIN"/>
    <property type="match status" value="1"/>
</dbReference>
<dbReference type="InterPro" id="IPR018065">
    <property type="entry name" value="Ribosomal_eL34_CS"/>
</dbReference>
<evidence type="ECO:0000256" key="3">
    <source>
        <dbReference type="ARBA" id="ARBA00022980"/>
    </source>
</evidence>
<name>A0AAP0N669_LIQFO</name>
<dbReference type="Proteomes" id="UP001415857">
    <property type="component" value="Unassembled WGS sequence"/>
</dbReference>
<keyword evidence="6" id="KW-0687">Ribonucleoprotein</keyword>
<comment type="caution">
    <text evidence="10">The sequence shown here is derived from an EMBL/GenBank/DDBJ whole genome shotgun (WGS) entry which is preliminary data.</text>
</comment>
<reference evidence="10 11" key="1">
    <citation type="journal article" date="2024" name="Plant J.">
        <title>Genome sequences and population genomics reveal climatic adaptation and genomic divergence between two closely related sweetgum species.</title>
        <authorList>
            <person name="Xu W.Q."/>
            <person name="Ren C.Q."/>
            <person name="Zhang X.Y."/>
            <person name="Comes H.P."/>
            <person name="Liu X.H."/>
            <person name="Li Y.G."/>
            <person name="Kettle C.J."/>
            <person name="Jalonen R."/>
            <person name="Gaisberger H."/>
            <person name="Ma Y.Z."/>
            <person name="Qiu Y.X."/>
        </authorList>
    </citation>
    <scope>NUCLEOTIDE SEQUENCE [LARGE SCALE GENOMIC DNA]</scope>
    <source>
        <strain evidence="10">Hangzhou</strain>
    </source>
</reference>
<dbReference type="Gene3D" id="6.20.340.10">
    <property type="match status" value="1"/>
</dbReference>
<keyword evidence="7" id="KW-0812">Transmembrane</keyword>
<dbReference type="Pfam" id="PF00954">
    <property type="entry name" value="S_locus_glycop"/>
    <property type="match status" value="1"/>
</dbReference>
<feature type="domain" description="Bulb-type lectin" evidence="8">
    <location>
        <begin position="70"/>
        <end position="190"/>
    </location>
</feature>
<dbReference type="InterPro" id="IPR036426">
    <property type="entry name" value="Bulb-type_lectin_dom_sf"/>
</dbReference>
<evidence type="ECO:0000313" key="11">
    <source>
        <dbReference type="Proteomes" id="UP001415857"/>
    </source>
</evidence>
<evidence type="ECO:0000256" key="5">
    <source>
        <dbReference type="ARBA" id="ARBA00023180"/>
    </source>
</evidence>
<evidence type="ECO:0000313" key="10">
    <source>
        <dbReference type="EMBL" id="KAK9266031.1"/>
    </source>
</evidence>
<dbReference type="Pfam" id="PF08276">
    <property type="entry name" value="PAN_2"/>
    <property type="match status" value="1"/>
</dbReference>
<dbReference type="GO" id="GO:1990904">
    <property type="term" value="C:ribonucleoprotein complex"/>
    <property type="evidence" value="ECO:0007669"/>
    <property type="project" value="UniProtKB-KW"/>
</dbReference>
<dbReference type="PROSITE" id="PS01145">
    <property type="entry name" value="RIBOSOMAL_L34E"/>
    <property type="match status" value="1"/>
</dbReference>
<dbReference type="InterPro" id="IPR038562">
    <property type="entry name" value="Ribosomal_eL34_C_sf"/>
</dbReference>
<dbReference type="Gene3D" id="6.20.370.70">
    <property type="match status" value="1"/>
</dbReference>
<dbReference type="SUPFAM" id="SSF51110">
    <property type="entry name" value="alpha-D-mannose-specific plant lectins"/>
    <property type="match status" value="1"/>
</dbReference>
<dbReference type="Gene3D" id="2.90.10.10">
    <property type="entry name" value="Bulb-type lectin domain"/>
    <property type="match status" value="1"/>
</dbReference>